<name>G2ZYR5_9RALS</name>
<accession>G2ZYR5</accession>
<gene>
    <name evidence="2" type="ORF">RALSY_10791</name>
</gene>
<protein>
    <submittedName>
        <fullName evidence="2">Uncharacterized protein</fullName>
    </submittedName>
</protein>
<proteinExistence type="predicted"/>
<sequence length="229" mass="25472">MQTTTYQPSRELQARLEAHQAACARFEAARDEADRIDADAQTQRQAAEAAETEAQQARAEVAQLLRKPGASTKEIHRLKGKERAAYTLAEDYRAVVSEYQAARAEAAQEAGINKAGERAEYASLLALYADELMRQAEATLGPLLHAMWVQELAYERGGGQGPKSPRDGVRDRMYRLVDDRFSALRFDPANDAVLQAAVRPTGLDRFDLVTHAALYRDRVLREQAATQQN</sequence>
<evidence type="ECO:0000256" key="1">
    <source>
        <dbReference type="SAM" id="Coils"/>
    </source>
</evidence>
<reference evidence="2" key="2">
    <citation type="submission" date="2011-04" db="EMBL/GenBank/DDBJ databases">
        <authorList>
            <person name="Genoscope - CEA"/>
        </authorList>
    </citation>
    <scope>NUCLEOTIDE SEQUENCE</scope>
    <source>
        <strain evidence="2">R24</strain>
    </source>
</reference>
<feature type="coiled-coil region" evidence="1">
    <location>
        <begin position="9"/>
        <end position="109"/>
    </location>
</feature>
<evidence type="ECO:0000313" key="2">
    <source>
        <dbReference type="EMBL" id="CCA84808.1"/>
    </source>
</evidence>
<dbReference type="RefSeq" id="WP_197332123.1">
    <property type="nucleotide sequence ID" value="NZ_CP115944.1"/>
</dbReference>
<organism evidence="2">
    <name type="scientific">Ralstonia syzygii R24</name>
    <dbReference type="NCBI Taxonomy" id="907261"/>
    <lineage>
        <taxon>Bacteria</taxon>
        <taxon>Pseudomonadati</taxon>
        <taxon>Pseudomonadota</taxon>
        <taxon>Betaproteobacteria</taxon>
        <taxon>Burkholderiales</taxon>
        <taxon>Burkholderiaceae</taxon>
        <taxon>Ralstonia</taxon>
        <taxon>Ralstonia solanacearum species complex</taxon>
    </lineage>
</organism>
<reference evidence="2" key="1">
    <citation type="journal article" date="2011" name="PLoS ONE">
        <title>Ralstonia syzygii, the Blood Disease Bacterium and some Asian R. solanacearum strains form a single genomic species despite divergent lifestyles.</title>
        <authorList>
            <person name="Remenant B."/>
            <person name="de Cambiaire J.C."/>
            <person name="Cellier G."/>
            <person name="Jacobs J.M."/>
            <person name="Mangenot S."/>
            <person name="Barbe V."/>
            <person name="Lajus A."/>
            <person name="Vallenet D."/>
            <person name="Medigue C."/>
            <person name="Fegan M."/>
            <person name="Allen C."/>
            <person name="Prior P."/>
        </authorList>
    </citation>
    <scope>NUCLEOTIDE SEQUENCE</scope>
    <source>
        <strain evidence="2">R24</strain>
    </source>
</reference>
<dbReference type="EMBL" id="FR854086">
    <property type="protein sequence ID" value="CCA84808.1"/>
    <property type="molecule type" value="Genomic_DNA"/>
</dbReference>
<keyword evidence="1" id="KW-0175">Coiled coil</keyword>
<dbReference type="AlphaFoldDB" id="G2ZYR5"/>